<sequence>MKNEMKDGRPPVGSLVRAVGDPDGQIMEVTNNALGEQHDWEGVRNGIYCVWHIDGEERFEVYRPGQLVIVGLPQNSL</sequence>
<evidence type="ECO:0000313" key="1">
    <source>
        <dbReference type="EMBL" id="MYM21942.1"/>
    </source>
</evidence>
<gene>
    <name evidence="1" type="ORF">GTP46_04665</name>
</gene>
<name>A0A6L8K7W0_9BURK</name>
<reference evidence="1 2" key="1">
    <citation type="submission" date="2019-12" db="EMBL/GenBank/DDBJ databases">
        <title>Novel species isolated from a subtropical stream in China.</title>
        <authorList>
            <person name="Lu H."/>
        </authorList>
    </citation>
    <scope>NUCLEOTIDE SEQUENCE [LARGE SCALE GENOMIC DNA]</scope>
    <source>
        <strain evidence="1 2">FT135W</strain>
    </source>
</reference>
<dbReference type="EMBL" id="WWCN01000003">
    <property type="protein sequence ID" value="MYM21942.1"/>
    <property type="molecule type" value="Genomic_DNA"/>
</dbReference>
<keyword evidence="2" id="KW-1185">Reference proteome</keyword>
<accession>A0A6L8K7W0</accession>
<protein>
    <submittedName>
        <fullName evidence="1">Uncharacterized protein</fullName>
    </submittedName>
</protein>
<comment type="caution">
    <text evidence="1">The sequence shown here is derived from an EMBL/GenBank/DDBJ whole genome shotgun (WGS) entry which is preliminary data.</text>
</comment>
<proteinExistence type="predicted"/>
<dbReference type="RefSeq" id="WP_161005472.1">
    <property type="nucleotide sequence ID" value="NZ_WWCN01000003.1"/>
</dbReference>
<dbReference type="AlphaFoldDB" id="A0A6L8K7W0"/>
<organism evidence="1 2">
    <name type="scientific">Duganella flavida</name>
    <dbReference type="NCBI Taxonomy" id="2692175"/>
    <lineage>
        <taxon>Bacteria</taxon>
        <taxon>Pseudomonadati</taxon>
        <taxon>Pseudomonadota</taxon>
        <taxon>Betaproteobacteria</taxon>
        <taxon>Burkholderiales</taxon>
        <taxon>Oxalobacteraceae</taxon>
        <taxon>Telluria group</taxon>
        <taxon>Duganella</taxon>
    </lineage>
</organism>
<evidence type="ECO:0000313" key="2">
    <source>
        <dbReference type="Proteomes" id="UP000479335"/>
    </source>
</evidence>
<dbReference type="Proteomes" id="UP000479335">
    <property type="component" value="Unassembled WGS sequence"/>
</dbReference>